<feature type="DNA-binding region" description="Homeobox" evidence="1">
    <location>
        <begin position="100"/>
        <end position="159"/>
    </location>
</feature>
<keyword evidence="1 2" id="KW-0371">Homeobox</keyword>
<evidence type="ECO:0000256" key="2">
    <source>
        <dbReference type="RuleBase" id="RU000682"/>
    </source>
</evidence>
<feature type="domain" description="Homeobox" evidence="4">
    <location>
        <begin position="98"/>
        <end position="158"/>
    </location>
</feature>
<dbReference type="SUPFAM" id="SSF46689">
    <property type="entry name" value="Homeodomain-like"/>
    <property type="match status" value="1"/>
</dbReference>
<sequence>MVGRNEPIVHTEMIRSGMYRGPRSDSAADAEAFHLESFGSAVDTILVAAKSSSHFTGRQGERRLSSVLSPMGTPNTAPRIFKDRGAQQFADSVPSPSETPKLGSRIFTDAEQQILKETFRQDPYPPRKRLRELSDRFEKPLYKVKTWFNNRRAKVRRLATADRGDGHVPSSTVHREMVDENGGGKKPNTSDGSVVKPDLSSLGSPFTPANITTSTPLLIPNNRRQRLVPDKTPPPTILKGSRLSVGNWTCAGSVGKDGEALGDGLEVKFLYGRRRIVYEFCSAESLDIALERGGPFSKVDVLFDNIEKLSVETKAANTGIRLTLKYDPDIYAQEPSNFAAYRSRKKQRQYLRSQDATLLHIFSHANEHFISMDQSRGEAIREKLIQLEPRFSRMISLVAPSTGSGLTLECITPRSAQGRSSLPRFTLEPQDDVRARRTLNFAETPDGRGYPLTAKLPPLPQESAGSAASIYSTRSAPSFSRIPLLPPVTPLIALTSSAQKHNENQSRPSHLPFMLNQLD</sequence>
<keyword evidence="1 2" id="KW-0238">DNA-binding</keyword>
<evidence type="ECO:0000259" key="4">
    <source>
        <dbReference type="PROSITE" id="PS50071"/>
    </source>
</evidence>
<proteinExistence type="predicted"/>
<comment type="subcellular location">
    <subcellularLocation>
        <location evidence="1 2">Nucleus</location>
    </subcellularLocation>
</comment>
<dbReference type="InterPro" id="IPR001356">
    <property type="entry name" value="HD"/>
</dbReference>
<dbReference type="SMART" id="SM00389">
    <property type="entry name" value="HOX"/>
    <property type="match status" value="1"/>
</dbReference>
<feature type="region of interest" description="Disordered" evidence="3">
    <location>
        <begin position="177"/>
        <end position="216"/>
    </location>
</feature>
<protein>
    <recommendedName>
        <fullName evidence="4">Homeobox domain-containing protein</fullName>
    </recommendedName>
</protein>
<dbReference type="GO" id="GO:0003677">
    <property type="term" value="F:DNA binding"/>
    <property type="evidence" value="ECO:0007669"/>
    <property type="project" value="UniProtKB-UniRule"/>
</dbReference>
<accession>A0A7S3ECA8</accession>
<feature type="compositionally biased region" description="Polar residues" evidence="3">
    <location>
        <begin position="201"/>
        <end position="216"/>
    </location>
</feature>
<evidence type="ECO:0000313" key="5">
    <source>
        <dbReference type="EMBL" id="CAE0042696.1"/>
    </source>
</evidence>
<dbReference type="AlphaFoldDB" id="A0A7S3ECA8"/>
<dbReference type="InterPro" id="IPR009057">
    <property type="entry name" value="Homeodomain-like_sf"/>
</dbReference>
<keyword evidence="1 2" id="KW-0539">Nucleus</keyword>
<dbReference type="PROSITE" id="PS50071">
    <property type="entry name" value="HOMEOBOX_2"/>
    <property type="match status" value="1"/>
</dbReference>
<evidence type="ECO:0000256" key="3">
    <source>
        <dbReference type="SAM" id="MobiDB-lite"/>
    </source>
</evidence>
<name>A0A7S3ECA8_9RHOD</name>
<dbReference type="Gene3D" id="1.10.10.60">
    <property type="entry name" value="Homeodomain-like"/>
    <property type="match status" value="1"/>
</dbReference>
<reference evidence="5" key="1">
    <citation type="submission" date="2021-01" db="EMBL/GenBank/DDBJ databases">
        <authorList>
            <person name="Corre E."/>
            <person name="Pelletier E."/>
            <person name="Niang G."/>
            <person name="Scheremetjew M."/>
            <person name="Finn R."/>
            <person name="Kale V."/>
            <person name="Holt S."/>
            <person name="Cochrane G."/>
            <person name="Meng A."/>
            <person name="Brown T."/>
            <person name="Cohen L."/>
        </authorList>
    </citation>
    <scope>NUCLEOTIDE SEQUENCE</scope>
    <source>
        <strain evidence="5">CCMP 769</strain>
    </source>
</reference>
<dbReference type="EMBL" id="HBHW01013834">
    <property type="protein sequence ID" value="CAE0042696.1"/>
    <property type="molecule type" value="Transcribed_RNA"/>
</dbReference>
<organism evidence="5">
    <name type="scientific">Rhodosorus marinus</name>
    <dbReference type="NCBI Taxonomy" id="101924"/>
    <lineage>
        <taxon>Eukaryota</taxon>
        <taxon>Rhodophyta</taxon>
        <taxon>Stylonematophyceae</taxon>
        <taxon>Stylonematales</taxon>
        <taxon>Stylonemataceae</taxon>
        <taxon>Rhodosorus</taxon>
    </lineage>
</organism>
<evidence type="ECO:0000256" key="1">
    <source>
        <dbReference type="PROSITE-ProRule" id="PRU00108"/>
    </source>
</evidence>
<feature type="region of interest" description="Disordered" evidence="3">
    <location>
        <begin position="443"/>
        <end position="464"/>
    </location>
</feature>
<dbReference type="CDD" id="cd00086">
    <property type="entry name" value="homeodomain"/>
    <property type="match status" value="1"/>
</dbReference>
<gene>
    <name evidence="5" type="ORF">RMAR00112_LOCUS10667</name>
</gene>
<dbReference type="GO" id="GO:0005634">
    <property type="term" value="C:nucleus"/>
    <property type="evidence" value="ECO:0007669"/>
    <property type="project" value="UniProtKB-SubCell"/>
</dbReference>
<feature type="region of interest" description="Disordered" evidence="3">
    <location>
        <begin position="498"/>
        <end position="519"/>
    </location>
</feature>
<dbReference type="Pfam" id="PF00046">
    <property type="entry name" value="Homeodomain"/>
    <property type="match status" value="1"/>
</dbReference>